<keyword evidence="2" id="KW-1185">Reference proteome</keyword>
<evidence type="ECO:0000313" key="1">
    <source>
        <dbReference type="EMBL" id="MBH1939648.1"/>
    </source>
</evidence>
<dbReference type="RefSeq" id="WP_197659883.1">
    <property type="nucleotide sequence ID" value="NZ_JAEAGR010000002.1"/>
</dbReference>
<dbReference type="EMBL" id="JAEAGR010000002">
    <property type="protein sequence ID" value="MBH1939648.1"/>
    <property type="molecule type" value="Genomic_DNA"/>
</dbReference>
<reference evidence="1" key="1">
    <citation type="submission" date="2020-12" db="EMBL/GenBank/DDBJ databases">
        <title>M. sibirica DSM 26468T genome.</title>
        <authorList>
            <person name="Thieme N."/>
            <person name="Rettenmaier R."/>
            <person name="Zverlov V."/>
            <person name="Liebl W."/>
        </authorList>
    </citation>
    <scope>NUCLEOTIDE SEQUENCE</scope>
    <source>
        <strain evidence="1">DSM 26468</strain>
    </source>
</reference>
<dbReference type="AlphaFoldDB" id="A0A8J7KZ87"/>
<organism evidence="1 2">
    <name type="scientific">Mobilitalea sibirica</name>
    <dbReference type="NCBI Taxonomy" id="1462919"/>
    <lineage>
        <taxon>Bacteria</taxon>
        <taxon>Bacillati</taxon>
        <taxon>Bacillota</taxon>
        <taxon>Clostridia</taxon>
        <taxon>Lachnospirales</taxon>
        <taxon>Lachnospiraceae</taxon>
        <taxon>Mobilitalea</taxon>
    </lineage>
</organism>
<protein>
    <submittedName>
        <fullName evidence="1">Uncharacterized protein</fullName>
    </submittedName>
</protein>
<evidence type="ECO:0000313" key="2">
    <source>
        <dbReference type="Proteomes" id="UP000623269"/>
    </source>
</evidence>
<sequence>MLNNEFDSVYSNVKYIEKNNVVLITWKQFCCYEDYRKPTSFALDLLKNHAMSNFIIDARNGFEDEKEDVDWAFTKLLPEMSKTDCKYVIFIMNEVNEIEGEIDMWTKEFMKYFTVKKVSSYDEALKAINESIY</sequence>
<proteinExistence type="predicted"/>
<name>A0A8J7KZ87_9FIRM</name>
<dbReference type="Proteomes" id="UP000623269">
    <property type="component" value="Unassembled WGS sequence"/>
</dbReference>
<accession>A0A8J7KZ87</accession>
<gene>
    <name evidence="1" type="ORF">I5677_01920</name>
</gene>
<comment type="caution">
    <text evidence="1">The sequence shown here is derived from an EMBL/GenBank/DDBJ whole genome shotgun (WGS) entry which is preliminary data.</text>
</comment>